<organism evidence="2 3">
    <name type="scientific">Mucor velutinosus</name>
    <dbReference type="NCBI Taxonomy" id="708070"/>
    <lineage>
        <taxon>Eukaryota</taxon>
        <taxon>Fungi</taxon>
        <taxon>Fungi incertae sedis</taxon>
        <taxon>Mucoromycota</taxon>
        <taxon>Mucoromycotina</taxon>
        <taxon>Mucoromycetes</taxon>
        <taxon>Mucorales</taxon>
        <taxon>Mucorineae</taxon>
        <taxon>Mucoraceae</taxon>
        <taxon>Mucor</taxon>
    </lineage>
</organism>
<feature type="transmembrane region" description="Helical" evidence="1">
    <location>
        <begin position="96"/>
        <end position="114"/>
    </location>
</feature>
<evidence type="ECO:0000313" key="2">
    <source>
        <dbReference type="EMBL" id="KAK4515949.1"/>
    </source>
</evidence>
<protein>
    <submittedName>
        <fullName evidence="2">Uncharacterized protein</fullName>
    </submittedName>
</protein>
<keyword evidence="1" id="KW-0472">Membrane</keyword>
<dbReference type="Proteomes" id="UP001304243">
    <property type="component" value="Unassembled WGS sequence"/>
</dbReference>
<sequence>MIDIPASFIISSRLSVLDSKDILRVIHLAQQKWKESQVKSRMQHHSTTPLLAVGISNPQELSTVIANDIPIIHIESDCKALQAVQKREIQHQRHTSRVYMTLLSSLWGFLLYQLKYNGLFRLKRGADVVDVRVFERGSLPLPNIMIAGISLGFTACLAWITKRRLHKKRMQYDYIDGGDDGFVLLRNDVSFSRFSFIATDVIPYCIIGVGAFSYKRIKM</sequence>
<dbReference type="AlphaFoldDB" id="A0AAN7DG13"/>
<keyword evidence="3" id="KW-1185">Reference proteome</keyword>
<accession>A0AAN7DG13</accession>
<name>A0AAN7DG13_9FUNG</name>
<proteinExistence type="predicted"/>
<reference evidence="2 3" key="1">
    <citation type="submission" date="2022-11" db="EMBL/GenBank/DDBJ databases">
        <title>Mucor velutinosus strain NIH1002 WGS.</title>
        <authorList>
            <person name="Subramanian P."/>
            <person name="Mullikin J.C."/>
            <person name="Segre J.A."/>
            <person name="Zelazny A.M."/>
        </authorList>
    </citation>
    <scope>NUCLEOTIDE SEQUENCE [LARGE SCALE GENOMIC DNA]</scope>
    <source>
        <strain evidence="2 3">NIH1002</strain>
    </source>
</reference>
<feature type="transmembrane region" description="Helical" evidence="1">
    <location>
        <begin position="141"/>
        <end position="160"/>
    </location>
</feature>
<dbReference type="GeneID" id="89954595"/>
<comment type="caution">
    <text evidence="2">The sequence shown here is derived from an EMBL/GenBank/DDBJ whole genome shotgun (WGS) entry which is preliminary data.</text>
</comment>
<keyword evidence="1" id="KW-1133">Transmembrane helix</keyword>
<gene>
    <name evidence="2" type="ORF">ATC70_010909</name>
</gene>
<keyword evidence="1" id="KW-0812">Transmembrane</keyword>
<evidence type="ECO:0000256" key="1">
    <source>
        <dbReference type="SAM" id="Phobius"/>
    </source>
</evidence>
<evidence type="ECO:0000313" key="3">
    <source>
        <dbReference type="Proteomes" id="UP001304243"/>
    </source>
</evidence>
<dbReference type="EMBL" id="JASEJX010000014">
    <property type="protein sequence ID" value="KAK4515949.1"/>
    <property type="molecule type" value="Genomic_DNA"/>
</dbReference>
<dbReference type="RefSeq" id="XP_064682615.1">
    <property type="nucleotide sequence ID" value="XM_064830113.1"/>
</dbReference>